<evidence type="ECO:0000313" key="10">
    <source>
        <dbReference type="EMBL" id="QOR62618.1"/>
    </source>
</evidence>
<dbReference type="Gene3D" id="3.90.25.10">
    <property type="entry name" value="UDP-galactose 4-epimerase, domain 1"/>
    <property type="match status" value="1"/>
</dbReference>
<keyword evidence="8" id="KW-0472">Membrane</keyword>
<keyword evidence="8" id="KW-0812">Transmembrane</keyword>
<feature type="domain" description="NAD(P)-binding" evidence="9">
    <location>
        <begin position="10"/>
        <end position="357"/>
    </location>
</feature>
<evidence type="ECO:0000256" key="3">
    <source>
        <dbReference type="ARBA" id="ARBA00008178"/>
    </source>
</evidence>
<dbReference type="InterPro" id="IPR036291">
    <property type="entry name" value="NAD(P)-bd_dom_sf"/>
</dbReference>
<dbReference type="Proteomes" id="UP000595074">
    <property type="component" value="Chromosome"/>
</dbReference>
<evidence type="ECO:0000256" key="6">
    <source>
        <dbReference type="ARBA" id="ARBA00023239"/>
    </source>
</evidence>
<keyword evidence="5" id="KW-0520">NAD</keyword>
<evidence type="ECO:0000313" key="11">
    <source>
        <dbReference type="Proteomes" id="UP000595074"/>
    </source>
</evidence>
<name>A0A7M1S5I5_9BACT</name>
<organism evidence="10 11">
    <name type="scientific">Sulfurovum indicum</name>
    <dbReference type="NCBI Taxonomy" id="2779528"/>
    <lineage>
        <taxon>Bacteria</taxon>
        <taxon>Pseudomonadati</taxon>
        <taxon>Campylobacterota</taxon>
        <taxon>Epsilonproteobacteria</taxon>
        <taxon>Campylobacterales</taxon>
        <taxon>Sulfurovaceae</taxon>
        <taxon>Sulfurovum</taxon>
    </lineage>
</organism>
<dbReference type="InterPro" id="IPR016040">
    <property type="entry name" value="NAD(P)-bd_dom"/>
</dbReference>
<protein>
    <recommendedName>
        <fullName evidence="4 7">dTDP-glucose 4,6-dehydratase</fullName>
        <ecNumber evidence="4 7">4.2.1.46</ecNumber>
    </recommendedName>
</protein>
<evidence type="ECO:0000256" key="4">
    <source>
        <dbReference type="ARBA" id="ARBA00011990"/>
    </source>
</evidence>
<keyword evidence="8" id="KW-1133">Transmembrane helix</keyword>
<dbReference type="EC" id="4.2.1.46" evidence="4 7"/>
<evidence type="ECO:0000256" key="7">
    <source>
        <dbReference type="RuleBase" id="RU004473"/>
    </source>
</evidence>
<reference evidence="10 11" key="1">
    <citation type="submission" date="2020-10" db="EMBL/GenBank/DDBJ databases">
        <title>The genome of sulfurovum sp.</title>
        <authorList>
            <person name="Xie S."/>
            <person name="Shao Z."/>
            <person name="Jiang L."/>
        </authorList>
    </citation>
    <scope>NUCLEOTIDE SEQUENCE [LARGE SCALE GENOMIC DNA]</scope>
    <source>
        <strain evidence="10 11">ST-419</strain>
    </source>
</reference>
<dbReference type="EMBL" id="CP063164">
    <property type="protein sequence ID" value="QOR62618.1"/>
    <property type="molecule type" value="Genomic_DNA"/>
</dbReference>
<evidence type="ECO:0000259" key="9">
    <source>
        <dbReference type="Pfam" id="PF16363"/>
    </source>
</evidence>
<gene>
    <name evidence="10" type="primary">rfbB</name>
    <name evidence="10" type="ORF">IMZ28_03875</name>
</gene>
<comment type="similarity">
    <text evidence="3 7">Belongs to the NAD(P)-dependent epimerase/dehydratase family. dTDP-glucose dehydratase subfamily.</text>
</comment>
<dbReference type="GO" id="GO:0008460">
    <property type="term" value="F:dTDP-glucose 4,6-dehydratase activity"/>
    <property type="evidence" value="ECO:0007669"/>
    <property type="project" value="UniProtKB-EC"/>
</dbReference>
<sequence length="368" mass="42018">MFKNDNITILVTGCAGFIGSNFVPYFLDKYAEYNLLNLDLLTYAGNLDNLKEVENNPRYKFIKGDICNRELVEFIFNEYDIQGVIHFAAESHVDNSIKTPGVFIETNVNGTFTLLDVAYKHWMEKPFKYKDKYIQKLSTINYQPSTDENTPRFHHISTDEVYGTLDETGLFTEETPYAPNSPYSASKAGSDMIVRSYVETYGMNCVITNCSNNYGPKQHDEKLIPTIIRKALAGEPIPIYGDGKNIRDWLYVLDHCKGVDLVYHTGKKGEVYNIGGRNERTNLQIADTICTILDEKVPPQKNPSLITNNQSLITYKSLITFVEDRAGHDRRYAIDATKIENELGWKADENFDTGIVKTIEWYFGKYSD</sequence>
<evidence type="ECO:0000256" key="2">
    <source>
        <dbReference type="ARBA" id="ARBA00001911"/>
    </source>
</evidence>
<dbReference type="InterPro" id="IPR005888">
    <property type="entry name" value="dTDP_Gluc_deHydtase"/>
</dbReference>
<keyword evidence="6 7" id="KW-0456">Lyase</keyword>
<dbReference type="SUPFAM" id="SSF51735">
    <property type="entry name" value="NAD(P)-binding Rossmann-fold domains"/>
    <property type="match status" value="1"/>
</dbReference>
<dbReference type="PANTHER" id="PTHR43000">
    <property type="entry name" value="DTDP-D-GLUCOSE 4,6-DEHYDRATASE-RELATED"/>
    <property type="match status" value="1"/>
</dbReference>
<dbReference type="RefSeq" id="WP_197549436.1">
    <property type="nucleotide sequence ID" value="NZ_CP063164.1"/>
</dbReference>
<dbReference type="Gene3D" id="3.40.50.720">
    <property type="entry name" value="NAD(P)-binding Rossmann-like Domain"/>
    <property type="match status" value="1"/>
</dbReference>
<comment type="cofactor">
    <cofactor evidence="2 7">
        <name>NAD(+)</name>
        <dbReference type="ChEBI" id="CHEBI:57540"/>
    </cofactor>
</comment>
<dbReference type="AlphaFoldDB" id="A0A7M1S5I5"/>
<dbReference type="GO" id="GO:0009225">
    <property type="term" value="P:nucleotide-sugar metabolic process"/>
    <property type="evidence" value="ECO:0007669"/>
    <property type="project" value="InterPro"/>
</dbReference>
<dbReference type="KEGG" id="sinu:IMZ28_03875"/>
<dbReference type="NCBIfam" id="TIGR01181">
    <property type="entry name" value="dTDP_gluc_dehyt"/>
    <property type="match status" value="1"/>
</dbReference>
<accession>A0A7M1S5I5</accession>
<evidence type="ECO:0000256" key="5">
    <source>
        <dbReference type="ARBA" id="ARBA00023027"/>
    </source>
</evidence>
<dbReference type="Pfam" id="PF16363">
    <property type="entry name" value="GDP_Man_Dehyd"/>
    <property type="match status" value="1"/>
</dbReference>
<evidence type="ECO:0000256" key="1">
    <source>
        <dbReference type="ARBA" id="ARBA00001539"/>
    </source>
</evidence>
<feature type="transmembrane region" description="Helical" evidence="8">
    <location>
        <begin position="7"/>
        <end position="27"/>
    </location>
</feature>
<proteinExistence type="inferred from homology"/>
<evidence type="ECO:0000256" key="8">
    <source>
        <dbReference type="SAM" id="Phobius"/>
    </source>
</evidence>
<dbReference type="CDD" id="cd05246">
    <property type="entry name" value="dTDP_GD_SDR_e"/>
    <property type="match status" value="1"/>
</dbReference>
<keyword evidence="11" id="KW-1185">Reference proteome</keyword>
<comment type="catalytic activity">
    <reaction evidence="1 7">
        <text>dTDP-alpha-D-glucose = dTDP-4-dehydro-6-deoxy-alpha-D-glucose + H2O</text>
        <dbReference type="Rhea" id="RHEA:17221"/>
        <dbReference type="ChEBI" id="CHEBI:15377"/>
        <dbReference type="ChEBI" id="CHEBI:57477"/>
        <dbReference type="ChEBI" id="CHEBI:57649"/>
        <dbReference type="EC" id="4.2.1.46"/>
    </reaction>
</comment>